<keyword evidence="4" id="KW-1185">Reference proteome</keyword>
<dbReference type="EMBL" id="AP022587">
    <property type="protein sequence ID" value="BBY19972.1"/>
    <property type="molecule type" value="Genomic_DNA"/>
</dbReference>
<gene>
    <name evidence="3" type="ORF">MSTO_01770</name>
</gene>
<accession>A0A7I7Q1K2</accession>
<dbReference type="Proteomes" id="UP000467130">
    <property type="component" value="Chromosome"/>
</dbReference>
<dbReference type="AlphaFoldDB" id="A0A7I7Q1K2"/>
<evidence type="ECO:0000313" key="4">
    <source>
        <dbReference type="Proteomes" id="UP000467130"/>
    </source>
</evidence>
<dbReference type="InterPro" id="IPR003870">
    <property type="entry name" value="DUF222"/>
</dbReference>
<dbReference type="SMART" id="SM00507">
    <property type="entry name" value="HNHc"/>
    <property type="match status" value="1"/>
</dbReference>
<feature type="region of interest" description="Disordered" evidence="1">
    <location>
        <begin position="407"/>
        <end position="446"/>
    </location>
</feature>
<dbReference type="Pfam" id="PF02720">
    <property type="entry name" value="DUF222"/>
    <property type="match status" value="1"/>
</dbReference>
<evidence type="ECO:0000259" key="2">
    <source>
        <dbReference type="SMART" id="SM00507"/>
    </source>
</evidence>
<dbReference type="InterPro" id="IPR003615">
    <property type="entry name" value="HNH_nuc"/>
</dbReference>
<proteinExistence type="predicted"/>
<protein>
    <recommendedName>
        <fullName evidence="2">HNH nuclease domain-containing protein</fullName>
    </recommendedName>
</protein>
<evidence type="ECO:0000256" key="1">
    <source>
        <dbReference type="SAM" id="MobiDB-lite"/>
    </source>
</evidence>
<sequence length="446" mass="48132">MSSIVIADAPAFTAAFDVVDTVLKSIVEGNTAMLCTEERLEALRRYENVRRTLSAGEHPLINELQQEATPAELGGKLSHAIADATLISRADAGRRVREAADLGERRALTGEPLPPVLAATATAQRAGKLGREHVAVIRRFYHQLPGWIDIETRTAAEADLARLATQYRPDQLTGFAEHIADLLNPDGNYSDDDRAHRRGLTLGNQQADGMSALSGWLTPELRATVEAVLAKLAAPGMCNPADETPCVDGAPSQDAIDHDPRSAAQRNHDALNAALRALLASGELGQHNGLPASIIVSTTLAELEAVAGNGITGGGTRLPISDVIRLARHAHHYLAVFDNAKPVALYHSKRLASAGQRIVLYAKDRGCSAPGCDVGGYYCEVHHVTDYSVCHTTGIDNLTMACGTHHRHRQPHHGLRNPPPAPTTERLDHPKTRQWRHRMDPATPPR</sequence>
<reference evidence="3 4" key="1">
    <citation type="journal article" date="2019" name="Emerg. Microbes Infect.">
        <title>Comprehensive subspecies identification of 175 nontuberculous mycobacteria species based on 7547 genomic profiles.</title>
        <authorList>
            <person name="Matsumoto Y."/>
            <person name="Kinjo T."/>
            <person name="Motooka D."/>
            <person name="Nabeya D."/>
            <person name="Jung N."/>
            <person name="Uechi K."/>
            <person name="Horii T."/>
            <person name="Iida T."/>
            <person name="Fujita J."/>
            <person name="Nakamura S."/>
        </authorList>
    </citation>
    <scope>NUCLEOTIDE SEQUENCE [LARGE SCALE GENOMIC DNA]</scope>
    <source>
        <strain evidence="3 4">JCM 17783</strain>
    </source>
</reference>
<evidence type="ECO:0000313" key="3">
    <source>
        <dbReference type="EMBL" id="BBY19972.1"/>
    </source>
</evidence>
<organism evidence="3 4">
    <name type="scientific">Mycobacterium stomatepiae</name>
    <dbReference type="NCBI Taxonomy" id="470076"/>
    <lineage>
        <taxon>Bacteria</taxon>
        <taxon>Bacillati</taxon>
        <taxon>Actinomycetota</taxon>
        <taxon>Actinomycetes</taxon>
        <taxon>Mycobacteriales</taxon>
        <taxon>Mycobacteriaceae</taxon>
        <taxon>Mycobacterium</taxon>
        <taxon>Mycobacterium simiae complex</taxon>
    </lineage>
</organism>
<dbReference type="KEGG" id="msto:MSTO_01770"/>
<name>A0A7I7Q1K2_9MYCO</name>
<dbReference type="CDD" id="cd00085">
    <property type="entry name" value="HNHc"/>
    <property type="match status" value="1"/>
</dbReference>
<feature type="domain" description="HNH nuclease" evidence="2">
    <location>
        <begin position="355"/>
        <end position="407"/>
    </location>
</feature>